<evidence type="ECO:0000256" key="4">
    <source>
        <dbReference type="ARBA" id="ARBA00035206"/>
    </source>
</evidence>
<dbReference type="InterPro" id="IPR057264">
    <property type="entry name" value="Ribosomal_uL24_C"/>
</dbReference>
<dbReference type="GO" id="GO:0019843">
    <property type="term" value="F:rRNA binding"/>
    <property type="evidence" value="ECO:0007669"/>
    <property type="project" value="UniProtKB-UniRule"/>
</dbReference>
<dbReference type="CDD" id="cd06089">
    <property type="entry name" value="KOW_RPL26"/>
    <property type="match status" value="1"/>
</dbReference>
<dbReference type="GO" id="GO:1990904">
    <property type="term" value="C:ribonucleoprotein complex"/>
    <property type="evidence" value="ECO:0007669"/>
    <property type="project" value="UniProtKB-KW"/>
</dbReference>
<dbReference type="InterPro" id="IPR005824">
    <property type="entry name" value="KOW"/>
</dbReference>
<evidence type="ECO:0000256" key="6">
    <source>
        <dbReference type="RuleBase" id="RU003477"/>
    </source>
</evidence>
<keyword evidence="3 5" id="KW-0687">Ribonucleoprotein</keyword>
<evidence type="ECO:0000256" key="5">
    <source>
        <dbReference type="HAMAP-Rule" id="MF_01326"/>
    </source>
</evidence>
<organism evidence="8 9">
    <name type="scientific">Kandleria vitulina DSM 20405</name>
    <dbReference type="NCBI Taxonomy" id="1410657"/>
    <lineage>
        <taxon>Bacteria</taxon>
        <taxon>Bacillati</taxon>
        <taxon>Bacillota</taxon>
        <taxon>Erysipelotrichia</taxon>
        <taxon>Erysipelotrichales</taxon>
        <taxon>Coprobacillaceae</taxon>
        <taxon>Kandleria</taxon>
    </lineage>
</organism>
<keyword evidence="9" id="KW-1185">Reference proteome</keyword>
<reference evidence="8 9" key="1">
    <citation type="journal article" date="2015" name="Genome Announc.">
        <title>Expanding the biotechnology potential of lactobacilli through comparative genomics of 213 strains and associated genera.</title>
        <authorList>
            <person name="Sun Z."/>
            <person name="Harris H.M."/>
            <person name="McCann A."/>
            <person name="Guo C."/>
            <person name="Argimon S."/>
            <person name="Zhang W."/>
            <person name="Yang X."/>
            <person name="Jeffery I.B."/>
            <person name="Cooney J.C."/>
            <person name="Kagawa T.F."/>
            <person name="Liu W."/>
            <person name="Song Y."/>
            <person name="Salvetti E."/>
            <person name="Wrobel A."/>
            <person name="Rasinkangas P."/>
            <person name="Parkhill J."/>
            <person name="Rea M.C."/>
            <person name="O'Sullivan O."/>
            <person name="Ritari J."/>
            <person name="Douillard F.P."/>
            <person name="Paul Ross R."/>
            <person name="Yang R."/>
            <person name="Briner A.E."/>
            <person name="Felis G.E."/>
            <person name="de Vos W.M."/>
            <person name="Barrangou R."/>
            <person name="Klaenhammer T.R."/>
            <person name="Caufield P.W."/>
            <person name="Cui Y."/>
            <person name="Zhang H."/>
            <person name="O'Toole P.W."/>
        </authorList>
    </citation>
    <scope>NUCLEOTIDE SEQUENCE [LARGE SCALE GENOMIC DNA]</scope>
    <source>
        <strain evidence="8 9">DSM 20405</strain>
    </source>
</reference>
<dbReference type="InterPro" id="IPR003256">
    <property type="entry name" value="Ribosomal_uL24"/>
</dbReference>
<comment type="function">
    <text evidence="5">One of two assembly initiator proteins, it binds directly to the 5'-end of the 23S rRNA, where it nucleates assembly of the 50S subunit.</text>
</comment>
<comment type="function">
    <text evidence="5">One of the proteins that surrounds the polypeptide exit tunnel on the outside of the subunit.</text>
</comment>
<dbReference type="PANTHER" id="PTHR12903">
    <property type="entry name" value="MITOCHONDRIAL RIBOSOMAL PROTEIN L24"/>
    <property type="match status" value="1"/>
</dbReference>
<dbReference type="NCBIfam" id="TIGR01079">
    <property type="entry name" value="rplX_bact"/>
    <property type="match status" value="1"/>
</dbReference>
<dbReference type="InterPro" id="IPR008991">
    <property type="entry name" value="Translation_prot_SH3-like_sf"/>
</dbReference>
<protein>
    <recommendedName>
        <fullName evidence="4 5">Large ribosomal subunit protein uL24</fullName>
    </recommendedName>
</protein>
<evidence type="ECO:0000259" key="7">
    <source>
        <dbReference type="SMART" id="SM00739"/>
    </source>
</evidence>
<sequence length="106" mass="11512">MKVRVGDTVMVIAGSDKGMTGEILSINHKTNKVVVEGVNKVKKHIKPSQSDPEGGIQTVEAPIDASNVAYYDTKAKAKVKLGYKFEDGKKVRVNKATGEVIKENKK</sequence>
<dbReference type="AlphaFoldDB" id="A0A0R2HJ38"/>
<dbReference type="PROSITE" id="PS01108">
    <property type="entry name" value="RIBOSOMAL_L24"/>
    <property type="match status" value="1"/>
</dbReference>
<dbReference type="InterPro" id="IPR014722">
    <property type="entry name" value="Rib_uL2_dom2"/>
</dbReference>
<dbReference type="SMART" id="SM00739">
    <property type="entry name" value="KOW"/>
    <property type="match status" value="1"/>
</dbReference>
<dbReference type="Pfam" id="PF00467">
    <property type="entry name" value="KOW"/>
    <property type="match status" value="1"/>
</dbReference>
<dbReference type="PATRIC" id="fig|1410657.5.peg.229"/>
<comment type="caution">
    <text evidence="8">The sequence shown here is derived from an EMBL/GenBank/DDBJ whole genome shotgun (WGS) entry which is preliminary data.</text>
</comment>
<dbReference type="GO" id="GO:0005840">
    <property type="term" value="C:ribosome"/>
    <property type="evidence" value="ECO:0007669"/>
    <property type="project" value="UniProtKB-KW"/>
</dbReference>
<comment type="subunit">
    <text evidence="5">Part of the 50S ribosomal subunit.</text>
</comment>
<comment type="similarity">
    <text evidence="1 5 6">Belongs to the universal ribosomal protein uL24 family.</text>
</comment>
<dbReference type="Pfam" id="PF17136">
    <property type="entry name" value="ribosomal_L24"/>
    <property type="match status" value="1"/>
</dbReference>
<keyword evidence="5" id="KW-0699">rRNA-binding</keyword>
<dbReference type="InterPro" id="IPR041988">
    <property type="entry name" value="Ribosomal_uL24_KOW"/>
</dbReference>
<dbReference type="InterPro" id="IPR005825">
    <property type="entry name" value="Ribosomal_uL24_CS"/>
</dbReference>
<accession>A0A0R2HJ38</accession>
<evidence type="ECO:0000313" key="8">
    <source>
        <dbReference type="EMBL" id="KRN50357.1"/>
    </source>
</evidence>
<feature type="domain" description="KOW" evidence="7">
    <location>
        <begin position="2"/>
        <end position="29"/>
    </location>
</feature>
<dbReference type="Proteomes" id="UP000051841">
    <property type="component" value="Unassembled WGS sequence"/>
</dbReference>
<gene>
    <name evidence="5" type="primary">rplX</name>
    <name evidence="8" type="ORF">IV49_GL000225</name>
</gene>
<keyword evidence="2 5" id="KW-0689">Ribosomal protein</keyword>
<evidence type="ECO:0000256" key="2">
    <source>
        <dbReference type="ARBA" id="ARBA00022980"/>
    </source>
</evidence>
<name>A0A0R2HJ38_9FIRM</name>
<dbReference type="EMBL" id="JQBL01000010">
    <property type="protein sequence ID" value="KRN50357.1"/>
    <property type="molecule type" value="Genomic_DNA"/>
</dbReference>
<dbReference type="Gene3D" id="2.30.30.30">
    <property type="match status" value="1"/>
</dbReference>
<evidence type="ECO:0000256" key="3">
    <source>
        <dbReference type="ARBA" id="ARBA00023274"/>
    </source>
</evidence>
<dbReference type="GO" id="GO:0003735">
    <property type="term" value="F:structural constituent of ribosome"/>
    <property type="evidence" value="ECO:0007669"/>
    <property type="project" value="InterPro"/>
</dbReference>
<proteinExistence type="inferred from homology"/>
<evidence type="ECO:0000313" key="9">
    <source>
        <dbReference type="Proteomes" id="UP000051841"/>
    </source>
</evidence>
<dbReference type="HAMAP" id="MF_01326_B">
    <property type="entry name" value="Ribosomal_uL24_B"/>
    <property type="match status" value="1"/>
</dbReference>
<dbReference type="GO" id="GO:0006412">
    <property type="term" value="P:translation"/>
    <property type="evidence" value="ECO:0007669"/>
    <property type="project" value="UniProtKB-UniRule"/>
</dbReference>
<dbReference type="RefSeq" id="WP_029070241.1">
    <property type="nucleotide sequence ID" value="NZ_JQBL01000010.1"/>
</dbReference>
<evidence type="ECO:0000256" key="1">
    <source>
        <dbReference type="ARBA" id="ARBA00010618"/>
    </source>
</evidence>
<dbReference type="SUPFAM" id="SSF50104">
    <property type="entry name" value="Translation proteins SH3-like domain"/>
    <property type="match status" value="1"/>
</dbReference>
<keyword evidence="5" id="KW-0694">RNA-binding</keyword>